<keyword evidence="11" id="KW-1185">Reference proteome</keyword>
<dbReference type="GO" id="GO:0015288">
    <property type="term" value="F:porin activity"/>
    <property type="evidence" value="ECO:0007669"/>
    <property type="project" value="UniProtKB-KW"/>
</dbReference>
<keyword evidence="8" id="KW-0472">Membrane</keyword>
<keyword evidence="4" id="KW-1134">Transmembrane beta strand</keyword>
<evidence type="ECO:0000256" key="4">
    <source>
        <dbReference type="ARBA" id="ARBA00022452"/>
    </source>
</evidence>
<dbReference type="GO" id="GO:0015144">
    <property type="term" value="F:carbohydrate transmembrane transporter activity"/>
    <property type="evidence" value="ECO:0007669"/>
    <property type="project" value="TreeGrafter"/>
</dbReference>
<dbReference type="SUPFAM" id="SSF56935">
    <property type="entry name" value="Porins"/>
    <property type="match status" value="1"/>
</dbReference>
<dbReference type="InterPro" id="IPR003192">
    <property type="entry name" value="Porin_LamB"/>
</dbReference>
<dbReference type="Gene3D" id="2.40.170.10">
    <property type="entry name" value="Porin, LamB type"/>
    <property type="match status" value="1"/>
</dbReference>
<protein>
    <submittedName>
        <fullName evidence="10">Maltoporin</fullName>
    </submittedName>
</protein>
<dbReference type="AlphaFoldDB" id="A0A6C2CJQ7"/>
<name>A0A6C2CJQ7_9RHOO</name>
<evidence type="ECO:0000313" key="10">
    <source>
        <dbReference type="EMBL" id="TYC54440.1"/>
    </source>
</evidence>
<dbReference type="GO" id="GO:0046930">
    <property type="term" value="C:pore complex"/>
    <property type="evidence" value="ECO:0007669"/>
    <property type="project" value="UniProtKB-KW"/>
</dbReference>
<evidence type="ECO:0000256" key="5">
    <source>
        <dbReference type="ARBA" id="ARBA00022692"/>
    </source>
</evidence>
<dbReference type="OrthoDB" id="106611at2"/>
<dbReference type="PANTHER" id="PTHR38762:SF1">
    <property type="entry name" value="CRYPTIC OUTER MEMBRANE PORIN BGLH-RELATED"/>
    <property type="match status" value="1"/>
</dbReference>
<evidence type="ECO:0000313" key="11">
    <source>
        <dbReference type="Proteomes" id="UP000389128"/>
    </source>
</evidence>
<evidence type="ECO:0000256" key="3">
    <source>
        <dbReference type="ARBA" id="ARBA00022448"/>
    </source>
</evidence>
<dbReference type="InterPro" id="IPR050286">
    <property type="entry name" value="G_neg_Bact_CarbUptk_Porin"/>
</dbReference>
<comment type="subcellular location">
    <subcellularLocation>
        <location evidence="1">Cell outer membrane</location>
        <topology evidence="1">Multi-pass membrane protein</topology>
    </subcellularLocation>
</comment>
<gene>
    <name evidence="10" type="ORF">ETQ85_18945</name>
</gene>
<sequence>MKKSRWIWGVAAAALSQDALSTDFGDGLEIGGYVRGGPTATQSSSQARGHYSLGMDGDMWRLGNEGDLDANIRIRKTFKLEEGLQWTVGFRPSYTNPNGGLSDAGVYATREAYIETGGYAFMPAARFWAGRRLLRDDVHAVDTFFIYLAGGRQESGAGIFDMPLGQGKLGLHLFRSDQEMEPTDNRQNTTRLTADVYDLPVNPGGKLRLLGAFYSGRFKDGTQGTALTIKHDQAGFLLPGLNNSLWLQGSTGYGALNTGFGGPGSLNGDLNAASGTRAWRLIDSLIWQHGRLGGQAMAEIEHDRKEQGGSSSRGTSLGGRISYDFNDNLRFLAEGAMTTRVDSGGALQRLDKLTVGLGLGPRPGFMSRPELRVYCTRLDWNEAAAAARTMLAGRSGTTLIGLQLESWW</sequence>
<keyword evidence="5" id="KW-0812">Transmembrane</keyword>
<dbReference type="EMBL" id="SDKK01000020">
    <property type="protein sequence ID" value="TYC54440.1"/>
    <property type="molecule type" value="Genomic_DNA"/>
</dbReference>
<keyword evidence="9" id="KW-0998">Cell outer membrane</keyword>
<proteinExistence type="inferred from homology"/>
<evidence type="ECO:0000256" key="9">
    <source>
        <dbReference type="ARBA" id="ARBA00023237"/>
    </source>
</evidence>
<dbReference type="Proteomes" id="UP000389128">
    <property type="component" value="Unassembled WGS sequence"/>
</dbReference>
<accession>A0A6C2CJQ7</accession>
<keyword evidence="6" id="KW-0406">Ion transport</keyword>
<dbReference type="Pfam" id="PF02264">
    <property type="entry name" value="LamB"/>
    <property type="match status" value="1"/>
</dbReference>
<evidence type="ECO:0000256" key="2">
    <source>
        <dbReference type="ARBA" id="ARBA00007055"/>
    </source>
</evidence>
<keyword evidence="7" id="KW-0626">Porin</keyword>
<dbReference type="PANTHER" id="PTHR38762">
    <property type="entry name" value="CRYPTIC OUTER MEMBRANE PORIN BGLH-RELATED"/>
    <property type="match status" value="1"/>
</dbReference>
<dbReference type="GO" id="GO:0006811">
    <property type="term" value="P:monoatomic ion transport"/>
    <property type="evidence" value="ECO:0007669"/>
    <property type="project" value="UniProtKB-KW"/>
</dbReference>
<evidence type="ECO:0000256" key="1">
    <source>
        <dbReference type="ARBA" id="ARBA00004571"/>
    </source>
</evidence>
<evidence type="ECO:0000256" key="8">
    <source>
        <dbReference type="ARBA" id="ARBA00023136"/>
    </source>
</evidence>
<evidence type="ECO:0000256" key="6">
    <source>
        <dbReference type="ARBA" id="ARBA00023065"/>
    </source>
</evidence>
<organism evidence="10 11">
    <name type="scientific">Zoogloea oleivorans</name>
    <dbReference type="NCBI Taxonomy" id="1552750"/>
    <lineage>
        <taxon>Bacteria</taxon>
        <taxon>Pseudomonadati</taxon>
        <taxon>Pseudomonadota</taxon>
        <taxon>Betaproteobacteria</taxon>
        <taxon>Rhodocyclales</taxon>
        <taxon>Zoogloeaceae</taxon>
        <taxon>Zoogloea</taxon>
    </lineage>
</organism>
<comment type="similarity">
    <text evidence="2">Belongs to the porin LamB (TC 1.B.3) family.</text>
</comment>
<comment type="caution">
    <text evidence="10">The sequence shown here is derived from an EMBL/GenBank/DDBJ whole genome shotgun (WGS) entry which is preliminary data.</text>
</comment>
<dbReference type="GO" id="GO:0015774">
    <property type="term" value="P:polysaccharide transport"/>
    <property type="evidence" value="ECO:0007669"/>
    <property type="project" value="TreeGrafter"/>
</dbReference>
<dbReference type="GO" id="GO:0009279">
    <property type="term" value="C:cell outer membrane"/>
    <property type="evidence" value="ECO:0007669"/>
    <property type="project" value="UniProtKB-SubCell"/>
</dbReference>
<evidence type="ECO:0000256" key="7">
    <source>
        <dbReference type="ARBA" id="ARBA00023114"/>
    </source>
</evidence>
<dbReference type="InterPro" id="IPR036998">
    <property type="entry name" value="Porin_LamB_sf"/>
</dbReference>
<reference evidence="10 11" key="1">
    <citation type="submission" date="2019-01" db="EMBL/GenBank/DDBJ databases">
        <title>Zoogloea oleivorans genome sequencing and assembly.</title>
        <authorList>
            <person name="Tancsics A."/>
            <person name="Farkas M."/>
            <person name="Kriszt B."/>
            <person name="Maroti G."/>
            <person name="Horvath B."/>
        </authorList>
    </citation>
    <scope>NUCLEOTIDE SEQUENCE [LARGE SCALE GENOMIC DNA]</scope>
    <source>
        <strain evidence="10 11">Buc</strain>
    </source>
</reference>
<keyword evidence="3" id="KW-0813">Transport</keyword>